<proteinExistence type="predicted"/>
<protein>
    <submittedName>
        <fullName evidence="5">Glyoxylase, beta-lactamase superfamily II</fullName>
    </submittedName>
</protein>
<evidence type="ECO:0000313" key="6">
    <source>
        <dbReference type="Proteomes" id="UP000198855"/>
    </source>
</evidence>
<gene>
    <name evidence="5" type="ORF">SAMN05216378_2824</name>
</gene>
<dbReference type="Proteomes" id="UP000198855">
    <property type="component" value="Unassembled WGS sequence"/>
</dbReference>
<dbReference type="Pfam" id="PF00753">
    <property type="entry name" value="Lactamase_B"/>
    <property type="match status" value="1"/>
</dbReference>
<evidence type="ECO:0000313" key="5">
    <source>
        <dbReference type="EMBL" id="SFE23291.1"/>
    </source>
</evidence>
<dbReference type="InterPro" id="IPR050662">
    <property type="entry name" value="Sec-metab_biosynth-thioest"/>
</dbReference>
<dbReference type="STRING" id="1045775.SAMN05216378_2824"/>
<dbReference type="Gene3D" id="3.60.15.10">
    <property type="entry name" value="Ribonuclease Z/Hydroxyacylglutathione hydrolase-like"/>
    <property type="match status" value="1"/>
</dbReference>
<dbReference type="CDD" id="cd07725">
    <property type="entry name" value="TTHA1429-like_MBL-fold"/>
    <property type="match status" value="1"/>
</dbReference>
<sequence>MTVETKVWDGGWIQVKIPLPFSLKWVNSYLIPENGGSYTLIDPGLHTDEALEAWDEAFLNHGVTIEQITRIVLTHQHPDHYGLAGYFQDRTGAPVFISERSHQYTQRLWGSSSTYAEELRAHFAIHGMPDELTLEIKSNLDGFVRKVSPQPRVTYLTAGDTIQLGGLDWRMIDAPGHAFGQLCFYEPFNGYMLCGDQVLPHITPNIAFNPGEEEDPLGCFLNSLDELYEYKVKLAFPGHREPFTDFANRIIEIKQHHDRRLNKMWEMLREPSSAFELCEHLFGGHLRTNPHNLRFAMSETIAHLHYLEKRGKIIRTGTMDTVMFRTAE</sequence>
<dbReference type="EMBL" id="FOMT01000002">
    <property type="protein sequence ID" value="SFE23291.1"/>
    <property type="molecule type" value="Genomic_DNA"/>
</dbReference>
<comment type="catalytic activity">
    <reaction evidence="1">
        <text>3',5'-cyclic CMP + H2O = CMP + H(+)</text>
        <dbReference type="Rhea" id="RHEA:72675"/>
        <dbReference type="ChEBI" id="CHEBI:15377"/>
        <dbReference type="ChEBI" id="CHEBI:15378"/>
        <dbReference type="ChEBI" id="CHEBI:58003"/>
        <dbReference type="ChEBI" id="CHEBI:60377"/>
    </reaction>
    <physiologicalReaction direction="left-to-right" evidence="1">
        <dbReference type="Rhea" id="RHEA:72676"/>
    </physiologicalReaction>
</comment>
<dbReference type="SUPFAM" id="SSF56281">
    <property type="entry name" value="Metallo-hydrolase/oxidoreductase"/>
    <property type="match status" value="1"/>
</dbReference>
<dbReference type="InterPro" id="IPR001279">
    <property type="entry name" value="Metallo-B-lactamas"/>
</dbReference>
<feature type="domain" description="Metallo-beta-lactamase" evidence="4">
    <location>
        <begin position="25"/>
        <end position="239"/>
    </location>
</feature>
<name>A0A1I1YV15_9BACL</name>
<dbReference type="InterPro" id="IPR036866">
    <property type="entry name" value="RibonucZ/Hydroxyglut_hydro"/>
</dbReference>
<dbReference type="AlphaFoldDB" id="A0A1I1YV15"/>
<comment type="function">
    <text evidence="2">Counteracts the endogenous Pycsar antiviral defense system. Phosphodiesterase that enables metal-dependent hydrolysis of host cyclic nucleotide Pycsar defense signals such as cCMP and cUMP.</text>
</comment>
<dbReference type="InterPro" id="IPR036388">
    <property type="entry name" value="WH-like_DNA-bd_sf"/>
</dbReference>
<organism evidence="5 6">
    <name type="scientific">Paenibacillus catalpae</name>
    <dbReference type="NCBI Taxonomy" id="1045775"/>
    <lineage>
        <taxon>Bacteria</taxon>
        <taxon>Bacillati</taxon>
        <taxon>Bacillota</taxon>
        <taxon>Bacilli</taxon>
        <taxon>Bacillales</taxon>
        <taxon>Paenibacillaceae</taxon>
        <taxon>Paenibacillus</taxon>
    </lineage>
</organism>
<dbReference type="PANTHER" id="PTHR23131:SF4">
    <property type="entry name" value="METALLO-BETA-LACTAMASE SUPERFAMILY POTEIN"/>
    <property type="match status" value="1"/>
</dbReference>
<dbReference type="Pfam" id="PF21221">
    <property type="entry name" value="B_lactamase-like_C"/>
    <property type="match status" value="1"/>
</dbReference>
<evidence type="ECO:0000256" key="1">
    <source>
        <dbReference type="ARBA" id="ARBA00034221"/>
    </source>
</evidence>
<reference evidence="6" key="1">
    <citation type="submission" date="2016-10" db="EMBL/GenBank/DDBJ databases">
        <authorList>
            <person name="Varghese N."/>
            <person name="Submissions S."/>
        </authorList>
    </citation>
    <scope>NUCLEOTIDE SEQUENCE [LARGE SCALE GENOMIC DNA]</scope>
    <source>
        <strain evidence="6">CGMCC 1.10784</strain>
    </source>
</reference>
<dbReference type="Gene3D" id="1.10.10.10">
    <property type="entry name" value="Winged helix-like DNA-binding domain superfamily/Winged helix DNA-binding domain"/>
    <property type="match status" value="1"/>
</dbReference>
<dbReference type="RefSeq" id="WP_091185887.1">
    <property type="nucleotide sequence ID" value="NZ_FOMT01000002.1"/>
</dbReference>
<dbReference type="SMART" id="SM00849">
    <property type="entry name" value="Lactamase_B"/>
    <property type="match status" value="1"/>
</dbReference>
<evidence type="ECO:0000256" key="3">
    <source>
        <dbReference type="ARBA" id="ARBA00048505"/>
    </source>
</evidence>
<dbReference type="OrthoDB" id="9761531at2"/>
<comment type="catalytic activity">
    <reaction evidence="3">
        <text>3',5'-cyclic UMP + H2O = UMP + H(+)</text>
        <dbReference type="Rhea" id="RHEA:70575"/>
        <dbReference type="ChEBI" id="CHEBI:15377"/>
        <dbReference type="ChEBI" id="CHEBI:15378"/>
        <dbReference type="ChEBI" id="CHEBI:57865"/>
        <dbReference type="ChEBI" id="CHEBI:184387"/>
    </reaction>
    <physiologicalReaction direction="left-to-right" evidence="3">
        <dbReference type="Rhea" id="RHEA:70576"/>
    </physiologicalReaction>
</comment>
<accession>A0A1I1YV15</accession>
<dbReference type="PANTHER" id="PTHR23131">
    <property type="entry name" value="ENDORIBONUCLEASE LACTB2"/>
    <property type="match status" value="1"/>
</dbReference>
<dbReference type="InterPro" id="IPR048933">
    <property type="entry name" value="B_lactamase-like_C"/>
</dbReference>
<evidence type="ECO:0000256" key="2">
    <source>
        <dbReference type="ARBA" id="ARBA00034301"/>
    </source>
</evidence>
<keyword evidence="6" id="KW-1185">Reference proteome</keyword>
<evidence type="ECO:0000259" key="4">
    <source>
        <dbReference type="SMART" id="SM00849"/>
    </source>
</evidence>